<dbReference type="Ensembl" id="ENSELUT00000097809.1">
    <property type="protein sequence ID" value="ENSELUP00000084885.1"/>
    <property type="gene ID" value="ENSELUG00000037469.1"/>
</dbReference>
<name>A0AAY5K9F6_ESOLU</name>
<organism evidence="1 2">
    <name type="scientific">Esox lucius</name>
    <name type="common">Northern pike</name>
    <dbReference type="NCBI Taxonomy" id="8010"/>
    <lineage>
        <taxon>Eukaryota</taxon>
        <taxon>Metazoa</taxon>
        <taxon>Chordata</taxon>
        <taxon>Craniata</taxon>
        <taxon>Vertebrata</taxon>
        <taxon>Euteleostomi</taxon>
        <taxon>Actinopterygii</taxon>
        <taxon>Neopterygii</taxon>
        <taxon>Teleostei</taxon>
        <taxon>Protacanthopterygii</taxon>
        <taxon>Esociformes</taxon>
        <taxon>Esocidae</taxon>
        <taxon>Esox</taxon>
    </lineage>
</organism>
<keyword evidence="2" id="KW-1185">Reference proteome</keyword>
<proteinExistence type="predicted"/>
<evidence type="ECO:0000313" key="2">
    <source>
        <dbReference type="Proteomes" id="UP000265140"/>
    </source>
</evidence>
<accession>A0AAY5K9F6</accession>
<evidence type="ECO:0000313" key="1">
    <source>
        <dbReference type="Ensembl" id="ENSELUP00000084885.1"/>
    </source>
</evidence>
<protein>
    <submittedName>
        <fullName evidence="1">Uncharacterized protein</fullName>
    </submittedName>
</protein>
<dbReference type="AlphaFoldDB" id="A0AAY5K9F6"/>
<reference evidence="1 2" key="1">
    <citation type="submission" date="2020-02" db="EMBL/GenBank/DDBJ databases">
        <title>Esox lucius (northern pike) genome, fEsoLuc1, primary haplotype.</title>
        <authorList>
            <person name="Myers G."/>
            <person name="Karagic N."/>
            <person name="Meyer A."/>
            <person name="Pippel M."/>
            <person name="Reichard M."/>
            <person name="Winkler S."/>
            <person name="Tracey A."/>
            <person name="Sims Y."/>
            <person name="Howe K."/>
            <person name="Rhie A."/>
            <person name="Formenti G."/>
            <person name="Durbin R."/>
            <person name="Fedrigo O."/>
            <person name="Jarvis E.D."/>
        </authorList>
    </citation>
    <scope>NUCLEOTIDE SEQUENCE [LARGE SCALE GENOMIC DNA]</scope>
</reference>
<reference evidence="1" key="2">
    <citation type="submission" date="2025-08" db="UniProtKB">
        <authorList>
            <consortium name="Ensembl"/>
        </authorList>
    </citation>
    <scope>IDENTIFICATION</scope>
</reference>
<dbReference type="Proteomes" id="UP000265140">
    <property type="component" value="Chromosome 13"/>
</dbReference>
<reference evidence="1" key="3">
    <citation type="submission" date="2025-09" db="UniProtKB">
        <authorList>
            <consortium name="Ensembl"/>
        </authorList>
    </citation>
    <scope>IDENTIFICATION</scope>
</reference>
<sequence length="91" mass="10419">NPLLSSVPRHVRGDLRFHSLPCLKTQLCKLWLIAINYHDVGESKHFTLEDRDPHSLERGLKANGIPSSYPVQPVETRQIVSNTFDCYVIIH</sequence>